<dbReference type="PANTHER" id="PTHR31398:SF0">
    <property type="entry name" value="MEIOTIC NUCLEAR DIVISION PROTEIN 1 HOMOLOG"/>
    <property type="match status" value="1"/>
</dbReference>
<dbReference type="OrthoDB" id="289648at2759"/>
<dbReference type="GO" id="GO:0007131">
    <property type="term" value="P:reciprocal meiotic recombination"/>
    <property type="evidence" value="ECO:0007669"/>
    <property type="project" value="TreeGrafter"/>
</dbReference>
<gene>
    <name evidence="2" type="primary">Contig18751.g19907</name>
    <name evidence="2" type="ORF">STYLEM_13909</name>
</gene>
<dbReference type="AlphaFoldDB" id="A0A078AQZ5"/>
<organism evidence="2 3">
    <name type="scientific">Stylonychia lemnae</name>
    <name type="common">Ciliate</name>
    <dbReference type="NCBI Taxonomy" id="5949"/>
    <lineage>
        <taxon>Eukaryota</taxon>
        <taxon>Sar</taxon>
        <taxon>Alveolata</taxon>
        <taxon>Ciliophora</taxon>
        <taxon>Intramacronucleata</taxon>
        <taxon>Spirotrichea</taxon>
        <taxon>Stichotrichia</taxon>
        <taxon>Sporadotrichida</taxon>
        <taxon>Oxytrichidae</taxon>
        <taxon>Stylonychinae</taxon>
        <taxon>Stylonychia</taxon>
    </lineage>
</organism>
<keyword evidence="1" id="KW-0812">Transmembrane</keyword>
<protein>
    <recommendedName>
        <fullName evidence="4">Transmembrane protein</fullName>
    </recommendedName>
</protein>
<evidence type="ECO:0008006" key="4">
    <source>
        <dbReference type="Google" id="ProtNLM"/>
    </source>
</evidence>
<proteinExistence type="predicted"/>
<dbReference type="EMBL" id="CCKQ01013200">
    <property type="protein sequence ID" value="CDW84840.1"/>
    <property type="molecule type" value="Genomic_DNA"/>
</dbReference>
<evidence type="ECO:0000256" key="1">
    <source>
        <dbReference type="SAM" id="Phobius"/>
    </source>
</evidence>
<evidence type="ECO:0000313" key="2">
    <source>
        <dbReference type="EMBL" id="CDW84840.1"/>
    </source>
</evidence>
<name>A0A078AQZ5_STYLE</name>
<dbReference type="OMA" id="RCESGRF"/>
<keyword evidence="1" id="KW-1133">Transmembrane helix</keyword>
<reference evidence="2 3" key="1">
    <citation type="submission" date="2014-06" db="EMBL/GenBank/DDBJ databases">
        <authorList>
            <person name="Swart Estienne"/>
        </authorList>
    </citation>
    <scope>NUCLEOTIDE SEQUENCE [LARGE SCALE GENOMIC DNA]</scope>
    <source>
        <strain evidence="2 3">130c</strain>
    </source>
</reference>
<accession>A0A078AQZ5</accession>
<dbReference type="GO" id="GO:0005634">
    <property type="term" value="C:nucleus"/>
    <property type="evidence" value="ECO:0007669"/>
    <property type="project" value="TreeGrafter"/>
</dbReference>
<dbReference type="InParanoid" id="A0A078AQZ5"/>
<feature type="transmembrane region" description="Helical" evidence="1">
    <location>
        <begin position="29"/>
        <end position="51"/>
    </location>
</feature>
<dbReference type="PANTHER" id="PTHR31398">
    <property type="entry name" value="MEIOTIC NUCLEAR DIVISION PROTEIN 1 HOMOLOG"/>
    <property type="match status" value="1"/>
</dbReference>
<sequence>MLQNAITSLDIFGHEIGFTYKNKRTYQSLIGGLTSIMFKVVIMTFLVLELIDVFQRKISISYSNSIRNNAIDVTEYNFDSTKFDIAFTIHEQNQTINDNIQSYVNVKFSQMQFQWSDNSSFQERSFTYNYSRCESGRFNGEKQQTDNFELEKYYWCPDQFNFTLKGSFSSKSNSYIALTFDKCSQTYLDEFYPGKKCQSKDELD</sequence>
<keyword evidence="1" id="KW-0472">Membrane</keyword>
<evidence type="ECO:0000313" key="3">
    <source>
        <dbReference type="Proteomes" id="UP000039865"/>
    </source>
</evidence>
<dbReference type="Proteomes" id="UP000039865">
    <property type="component" value="Unassembled WGS sequence"/>
</dbReference>
<keyword evidence="3" id="KW-1185">Reference proteome</keyword>